<evidence type="ECO:0000313" key="2">
    <source>
        <dbReference type="EMBL" id="PPQ85792.1"/>
    </source>
</evidence>
<comment type="caution">
    <text evidence="2">The sequence shown here is derived from an EMBL/GenBank/DDBJ whole genome shotgun (WGS) entry which is preliminary data.</text>
</comment>
<accession>A0A409X4Y3</accession>
<protein>
    <recommendedName>
        <fullName evidence="1">Serine/threonine specific protein phosphatases domain-containing protein</fullName>
    </recommendedName>
</protein>
<reference evidence="2 3" key="1">
    <citation type="journal article" date="2018" name="Evol. Lett.">
        <title>Horizontal gene cluster transfer increased hallucinogenic mushroom diversity.</title>
        <authorList>
            <person name="Reynolds H.T."/>
            <person name="Vijayakumar V."/>
            <person name="Gluck-Thaler E."/>
            <person name="Korotkin H.B."/>
            <person name="Matheny P.B."/>
            <person name="Slot J.C."/>
        </authorList>
    </citation>
    <scope>NUCLEOTIDE SEQUENCE [LARGE SCALE GENOMIC DNA]</scope>
    <source>
        <strain evidence="2 3">2631</strain>
    </source>
</reference>
<dbReference type="InParanoid" id="A0A409X4Y3"/>
<dbReference type="SMART" id="SM00156">
    <property type="entry name" value="PP2Ac"/>
    <property type="match status" value="1"/>
</dbReference>
<dbReference type="Proteomes" id="UP000283269">
    <property type="component" value="Unassembled WGS sequence"/>
</dbReference>
<dbReference type="AlphaFoldDB" id="A0A409X4Y3"/>
<dbReference type="PANTHER" id="PTHR45673">
    <property type="entry name" value="SERINE/THREONINE-PROTEIN PHOSPHATASE 2B CATALYTIC SUBUNIT 1-RELATED"/>
    <property type="match status" value="1"/>
</dbReference>
<dbReference type="InterPro" id="IPR004843">
    <property type="entry name" value="Calcineurin-like_PHP"/>
</dbReference>
<evidence type="ECO:0000313" key="3">
    <source>
        <dbReference type="Proteomes" id="UP000283269"/>
    </source>
</evidence>
<dbReference type="InterPro" id="IPR006186">
    <property type="entry name" value="Ser/Thr-sp_prot-phosphatase"/>
</dbReference>
<dbReference type="GO" id="GO:0033192">
    <property type="term" value="F:calmodulin-dependent protein phosphatase activity"/>
    <property type="evidence" value="ECO:0007669"/>
    <property type="project" value="InterPro"/>
</dbReference>
<dbReference type="EMBL" id="NHYD01002632">
    <property type="protein sequence ID" value="PPQ85792.1"/>
    <property type="molecule type" value="Genomic_DNA"/>
</dbReference>
<evidence type="ECO:0000259" key="1">
    <source>
        <dbReference type="SMART" id="SM00156"/>
    </source>
</evidence>
<gene>
    <name evidence="2" type="ORF">CVT25_002863</name>
</gene>
<dbReference type="Gene3D" id="3.60.21.10">
    <property type="match status" value="1"/>
</dbReference>
<dbReference type="Pfam" id="PF00149">
    <property type="entry name" value="Metallophos"/>
    <property type="match status" value="1"/>
</dbReference>
<dbReference type="InterPro" id="IPR043360">
    <property type="entry name" value="PP2B"/>
</dbReference>
<name>A0A409X4Y3_PSICY</name>
<dbReference type="PRINTS" id="PR00114">
    <property type="entry name" value="STPHPHTASE"/>
</dbReference>
<dbReference type="SUPFAM" id="SSF56300">
    <property type="entry name" value="Metallo-dependent phosphatases"/>
    <property type="match status" value="1"/>
</dbReference>
<sequence>MVDANSIMMHGFDNSGQSSSATPTAWNMATLRHQTLSRSTSSNSITTRTYSAASSRTNDTDYGIHYTHRALFQVPYDSDYRQDRNHNSDSYTSAARRVAYSYFTEHDERILMDDVIEEEVHEPLPSLTPEYLKSHFLQEGRLTHDQALDIINTATNTFSREPNLVHIQMGVLNIRDSWFPSVTHGTHSISVCGDIRGQYVRPVYMISLCTSLNFKFSQLHLVRLFEQGNSFQDNLYLFLGDYADRGAQGIEVRPCMSLYRAVPLNPYKCLLYLYALKIHSPDRIVLLRGCQECRHPSKSFTFKSECLQKYTETVYEAFLRSFYSLPISALIDESLFCVHGGISPGLNTLNDINHACFSTSYALINRFVEIGSYGLLCDLLCSDPLPNFDKETGPTTSSLDLTSTFAERRSSLAVWAVVGPQAVTRMGCAFIFVVCYIDKTDYSYEGVRQFLDLNDLLFIITGHGARSAAGYKKYRKTEKHNKHSVISISSMSNYQNMPHIPGIFLIYAKEEISIRPFGSYPAVNGTRRLLDTRRGVIQSKIRAIGRFMLLLQTIRCAYYLFVSRARSD</sequence>
<dbReference type="STRING" id="93625.A0A409X4Y3"/>
<dbReference type="InterPro" id="IPR029052">
    <property type="entry name" value="Metallo-depent_PP-like"/>
</dbReference>
<dbReference type="GO" id="GO:0097720">
    <property type="term" value="P:calcineurin-mediated signaling"/>
    <property type="evidence" value="ECO:0007669"/>
    <property type="project" value="InterPro"/>
</dbReference>
<keyword evidence="3" id="KW-1185">Reference proteome</keyword>
<feature type="domain" description="Serine/threonine specific protein phosphatases" evidence="1">
    <location>
        <begin position="142"/>
        <end position="523"/>
    </location>
</feature>
<organism evidence="2 3">
    <name type="scientific">Psilocybe cyanescens</name>
    <dbReference type="NCBI Taxonomy" id="93625"/>
    <lineage>
        <taxon>Eukaryota</taxon>
        <taxon>Fungi</taxon>
        <taxon>Dikarya</taxon>
        <taxon>Basidiomycota</taxon>
        <taxon>Agaricomycotina</taxon>
        <taxon>Agaricomycetes</taxon>
        <taxon>Agaricomycetidae</taxon>
        <taxon>Agaricales</taxon>
        <taxon>Agaricineae</taxon>
        <taxon>Strophariaceae</taxon>
        <taxon>Psilocybe</taxon>
    </lineage>
</organism>
<proteinExistence type="predicted"/>